<dbReference type="OrthoDB" id="1749302at2759"/>
<organism evidence="1">
    <name type="scientific">Vitis vinifera</name>
    <name type="common">Grape</name>
    <dbReference type="NCBI Taxonomy" id="29760"/>
    <lineage>
        <taxon>Eukaryota</taxon>
        <taxon>Viridiplantae</taxon>
        <taxon>Streptophyta</taxon>
        <taxon>Embryophyta</taxon>
        <taxon>Tracheophyta</taxon>
        <taxon>Spermatophyta</taxon>
        <taxon>Magnoliopsida</taxon>
        <taxon>eudicotyledons</taxon>
        <taxon>Gunneridae</taxon>
        <taxon>Pentapetalae</taxon>
        <taxon>rosids</taxon>
        <taxon>Vitales</taxon>
        <taxon>Vitaceae</taxon>
        <taxon>Viteae</taxon>
        <taxon>Vitis</taxon>
    </lineage>
</organism>
<dbReference type="EMBL" id="AM423576">
    <property type="protein sequence ID" value="CAN68898.1"/>
    <property type="molecule type" value="Genomic_DNA"/>
</dbReference>
<gene>
    <name evidence="1" type="ORF">VITISV_027591</name>
</gene>
<name>A5AD67_VITVI</name>
<sequence length="94" mass="10525">MEMMLSENTVLGCRHQRSLVTFVLSPKTLLRHSNVNFHDVSDSPPRRLSNQVTRYSFEEGIKPSALRDGKDGVSVYTLWTGLSEKPVFGEDGGN</sequence>
<protein>
    <submittedName>
        <fullName evidence="1">Uncharacterized protein</fullName>
    </submittedName>
</protein>
<dbReference type="ExpressionAtlas" id="A5AD67">
    <property type="expression patterns" value="baseline and differential"/>
</dbReference>
<reference evidence="1" key="1">
    <citation type="journal article" date="2007" name="PLoS ONE">
        <title>The first genome sequence of an elite grapevine cultivar (Pinot noir Vitis vinifera L.): coping with a highly heterozygous genome.</title>
        <authorList>
            <person name="Velasco R."/>
            <person name="Zharkikh A."/>
            <person name="Troggio M."/>
            <person name="Cartwright D.A."/>
            <person name="Cestaro A."/>
            <person name="Pruss D."/>
            <person name="Pindo M."/>
            <person name="FitzGerald L.M."/>
            <person name="Vezzulli S."/>
            <person name="Reid J."/>
            <person name="Malacarne G."/>
            <person name="Iliev D."/>
            <person name="Coppola G."/>
            <person name="Wardell B."/>
            <person name="Micheletti D."/>
            <person name="Macalma T."/>
            <person name="Facci M."/>
            <person name="Mitchell J.T."/>
            <person name="Perazzolli M."/>
            <person name="Eldredge G."/>
            <person name="Gatto P."/>
            <person name="Oyzerski R."/>
            <person name="Moretto M."/>
            <person name="Gutin N."/>
            <person name="Stefanini M."/>
            <person name="Chen Y."/>
            <person name="Segala C."/>
            <person name="Davenport C."/>
            <person name="Dematte L."/>
            <person name="Mraz A."/>
            <person name="Battilana J."/>
            <person name="Stormo K."/>
            <person name="Costa F."/>
            <person name="Tao Q."/>
            <person name="Si-Ammour A."/>
            <person name="Harkins T."/>
            <person name="Lackey A."/>
            <person name="Perbost C."/>
            <person name="Taillon B."/>
            <person name="Stella A."/>
            <person name="Solovyev V."/>
            <person name="Fawcett J.A."/>
            <person name="Sterck L."/>
            <person name="Vandepoele K."/>
            <person name="Grando S.M."/>
            <person name="Toppo S."/>
            <person name="Moser C."/>
            <person name="Lanchbury J."/>
            <person name="Bogden R."/>
            <person name="Skolnick M."/>
            <person name="Sgaramella V."/>
            <person name="Bhatnagar S.K."/>
            <person name="Fontana P."/>
            <person name="Gutin A."/>
            <person name="Van de Peer Y."/>
            <person name="Salamini F."/>
            <person name="Viola R."/>
        </authorList>
    </citation>
    <scope>NUCLEOTIDE SEQUENCE</scope>
</reference>
<proteinExistence type="predicted"/>
<evidence type="ECO:0000313" key="1">
    <source>
        <dbReference type="EMBL" id="CAN68898.1"/>
    </source>
</evidence>
<dbReference type="AlphaFoldDB" id="A5AD67"/>
<accession>A5AD67</accession>